<feature type="domain" description="Macro" evidence="6">
    <location>
        <begin position="60"/>
        <end position="181"/>
    </location>
</feature>
<evidence type="ECO:0000313" key="8">
    <source>
        <dbReference type="Proteomes" id="UP001209878"/>
    </source>
</evidence>
<dbReference type="GO" id="GO:0016757">
    <property type="term" value="F:glycosyltransferase activity"/>
    <property type="evidence" value="ECO:0007669"/>
    <property type="project" value="UniProtKB-KW"/>
</dbReference>
<evidence type="ECO:0000313" key="7">
    <source>
        <dbReference type="EMBL" id="KAK2175156.1"/>
    </source>
</evidence>
<dbReference type="Gene3D" id="3.40.220.10">
    <property type="entry name" value="Leucine Aminopeptidase, subunit E, domain 1"/>
    <property type="match status" value="1"/>
</dbReference>
<evidence type="ECO:0000256" key="2">
    <source>
        <dbReference type="ARBA" id="ARBA00022676"/>
    </source>
</evidence>
<protein>
    <recommendedName>
        <fullName evidence="6">Macro domain-containing protein</fullName>
    </recommendedName>
</protein>
<sequence length="181" mass="19571">MCMFGIEHKQRNNGRIASLGRCKLGKTGKIALTGAANLENYALVENLMSIATTSQSSTTADVIIVYTPERIKVTLRKGDIIYEQVDAVVNPCCCDLNLNQGGVAGALLKVGGNTIQSECNSKAPNGIKFGEVLLTSGGQLKCQYIIHGACSRWSDGADRCKQSQFYFASFYLHSLQHLFSA</sequence>
<reference evidence="7" key="1">
    <citation type="journal article" date="2023" name="Mol. Biol. Evol.">
        <title>Third-Generation Sequencing Reveals the Adaptive Role of the Epigenome in Three Deep-Sea Polychaetes.</title>
        <authorList>
            <person name="Perez M."/>
            <person name="Aroh O."/>
            <person name="Sun Y."/>
            <person name="Lan Y."/>
            <person name="Juniper S.K."/>
            <person name="Young C.R."/>
            <person name="Angers B."/>
            <person name="Qian P.Y."/>
        </authorList>
    </citation>
    <scope>NUCLEOTIDE SEQUENCE</scope>
    <source>
        <strain evidence="7">R07B-5</strain>
    </source>
</reference>
<dbReference type="InterPro" id="IPR052056">
    <property type="entry name" value="Mono-ARTD/PARP"/>
</dbReference>
<dbReference type="InterPro" id="IPR002589">
    <property type="entry name" value="Macro_dom"/>
</dbReference>
<gene>
    <name evidence="7" type="ORF">NP493_748g02068</name>
</gene>
<dbReference type="Pfam" id="PF01661">
    <property type="entry name" value="Macro"/>
    <property type="match status" value="1"/>
</dbReference>
<evidence type="ECO:0000256" key="3">
    <source>
        <dbReference type="ARBA" id="ARBA00022679"/>
    </source>
</evidence>
<dbReference type="SUPFAM" id="SSF52949">
    <property type="entry name" value="Macro domain-like"/>
    <property type="match status" value="1"/>
</dbReference>
<keyword evidence="2" id="KW-0328">Glycosyltransferase</keyword>
<dbReference type="PANTHER" id="PTHR14453:SF67">
    <property type="entry name" value="POLY [ADP-RIBOSE] POLYMERASE"/>
    <property type="match status" value="1"/>
</dbReference>
<evidence type="ECO:0000256" key="5">
    <source>
        <dbReference type="ARBA" id="ARBA00023242"/>
    </source>
</evidence>
<dbReference type="GO" id="GO:0005737">
    <property type="term" value="C:cytoplasm"/>
    <property type="evidence" value="ECO:0007669"/>
    <property type="project" value="TreeGrafter"/>
</dbReference>
<keyword evidence="5" id="KW-0539">Nucleus</keyword>
<keyword evidence="8" id="KW-1185">Reference proteome</keyword>
<evidence type="ECO:0000259" key="6">
    <source>
        <dbReference type="PROSITE" id="PS51154"/>
    </source>
</evidence>
<dbReference type="Proteomes" id="UP001209878">
    <property type="component" value="Unassembled WGS sequence"/>
</dbReference>
<dbReference type="AlphaFoldDB" id="A0AAD9KPI8"/>
<evidence type="ECO:0000256" key="1">
    <source>
        <dbReference type="ARBA" id="ARBA00004123"/>
    </source>
</evidence>
<proteinExistence type="predicted"/>
<dbReference type="GO" id="GO:0005634">
    <property type="term" value="C:nucleus"/>
    <property type="evidence" value="ECO:0007669"/>
    <property type="project" value="UniProtKB-SubCell"/>
</dbReference>
<dbReference type="PANTHER" id="PTHR14453">
    <property type="entry name" value="PARP/ZINC FINGER CCCH TYPE DOMAIN CONTAINING PROTEIN"/>
    <property type="match status" value="1"/>
</dbReference>
<dbReference type="GO" id="GO:0010629">
    <property type="term" value="P:negative regulation of gene expression"/>
    <property type="evidence" value="ECO:0007669"/>
    <property type="project" value="TreeGrafter"/>
</dbReference>
<comment type="caution">
    <text evidence="7">The sequence shown here is derived from an EMBL/GenBank/DDBJ whole genome shotgun (WGS) entry which is preliminary data.</text>
</comment>
<dbReference type="EMBL" id="JAODUO010000747">
    <property type="protein sequence ID" value="KAK2175156.1"/>
    <property type="molecule type" value="Genomic_DNA"/>
</dbReference>
<comment type="subcellular location">
    <subcellularLocation>
        <location evidence="1">Nucleus</location>
    </subcellularLocation>
</comment>
<dbReference type="GO" id="GO:0003714">
    <property type="term" value="F:transcription corepressor activity"/>
    <property type="evidence" value="ECO:0007669"/>
    <property type="project" value="TreeGrafter"/>
</dbReference>
<dbReference type="InterPro" id="IPR043472">
    <property type="entry name" value="Macro_dom-like"/>
</dbReference>
<evidence type="ECO:0000256" key="4">
    <source>
        <dbReference type="ARBA" id="ARBA00023027"/>
    </source>
</evidence>
<name>A0AAD9KPI8_RIDPI</name>
<keyword evidence="3" id="KW-0808">Transferase</keyword>
<dbReference type="PROSITE" id="PS51154">
    <property type="entry name" value="MACRO"/>
    <property type="match status" value="1"/>
</dbReference>
<keyword evidence="4" id="KW-0520">NAD</keyword>
<organism evidence="7 8">
    <name type="scientific">Ridgeia piscesae</name>
    <name type="common">Tubeworm</name>
    <dbReference type="NCBI Taxonomy" id="27915"/>
    <lineage>
        <taxon>Eukaryota</taxon>
        <taxon>Metazoa</taxon>
        <taxon>Spiralia</taxon>
        <taxon>Lophotrochozoa</taxon>
        <taxon>Annelida</taxon>
        <taxon>Polychaeta</taxon>
        <taxon>Sedentaria</taxon>
        <taxon>Canalipalpata</taxon>
        <taxon>Sabellida</taxon>
        <taxon>Siboglinidae</taxon>
        <taxon>Ridgeia</taxon>
    </lineage>
</organism>
<accession>A0AAD9KPI8</accession>